<dbReference type="Proteomes" id="UP000076720">
    <property type="component" value="Chromosome"/>
</dbReference>
<proteinExistence type="predicted"/>
<keyword evidence="2" id="KW-1185">Reference proteome</keyword>
<accession>A0ABM6ASI1</accession>
<gene>
    <name evidence="1" type="ORF">SAM40697_0207</name>
</gene>
<protein>
    <submittedName>
        <fullName evidence="1">Uncharacterized protein</fullName>
    </submittedName>
</protein>
<evidence type="ECO:0000313" key="1">
    <source>
        <dbReference type="EMBL" id="ANB04170.1"/>
    </source>
</evidence>
<reference evidence="1 2" key="2">
    <citation type="journal article" date="2016" name="Genome Announc.">
        <title>Complete Genome Sequence of Streptomyces ambofaciens DSM 40697, a Paradigm for Genome Plasticity Studies.</title>
        <authorList>
            <person name="Thibessard A."/>
            <person name="Leblond P."/>
        </authorList>
    </citation>
    <scope>NUCLEOTIDE SEQUENCE [LARGE SCALE GENOMIC DNA]</scope>
    <source>
        <strain evidence="1 2">DSM 40697</strain>
    </source>
</reference>
<reference evidence="2" key="1">
    <citation type="submission" date="2015-10" db="EMBL/GenBank/DDBJ databases">
        <title>Complete genome sequence of Streptomyces ambofaciens DSM 40697.</title>
        <authorList>
            <person name="Thibessard A."/>
            <person name="Leblond P."/>
        </authorList>
    </citation>
    <scope>NUCLEOTIDE SEQUENCE [LARGE SCALE GENOMIC DNA]</scope>
    <source>
        <strain evidence="2">DSM 40697</strain>
    </source>
</reference>
<organism evidence="1 2">
    <name type="scientific">Streptomyces ambofaciens</name>
    <dbReference type="NCBI Taxonomy" id="1889"/>
    <lineage>
        <taxon>Bacteria</taxon>
        <taxon>Bacillati</taxon>
        <taxon>Actinomycetota</taxon>
        <taxon>Actinomycetes</taxon>
        <taxon>Kitasatosporales</taxon>
        <taxon>Streptomycetaceae</taxon>
        <taxon>Streptomyces</taxon>
    </lineage>
</organism>
<name>A0ABM6ASI1_STRAM</name>
<sequence length="183" mass="19569">MDQVGHGLAVTGQNGIDEEVGDAQHRIIEAESPGQIQRVECFLIGLDDSTGVGMRTADRHPAAVGGGVRLLGEVGQHFLLSARSNAQESAVLGREQDVAVPEPRQQSLFHLARDAGTLFVGGGALSDGDRVGVRQAQSEALGPFGESAKVASSVEQVVDELASCRFFLPYCERKVWRMTTRGW</sequence>
<dbReference type="EMBL" id="CP012949">
    <property type="protein sequence ID" value="ANB04170.1"/>
    <property type="molecule type" value="Genomic_DNA"/>
</dbReference>
<evidence type="ECO:0000313" key="2">
    <source>
        <dbReference type="Proteomes" id="UP000076720"/>
    </source>
</evidence>